<dbReference type="GO" id="GO:0008374">
    <property type="term" value="F:O-acyltransferase activity"/>
    <property type="evidence" value="ECO:0007669"/>
    <property type="project" value="InterPro"/>
</dbReference>
<comment type="caution">
    <text evidence="10">The sequence shown here is derived from an EMBL/GenBank/DDBJ whole genome shotgun (WGS) entry which is preliminary data.</text>
</comment>
<dbReference type="Pfam" id="PF13813">
    <property type="entry name" value="MBOAT_2"/>
    <property type="match status" value="1"/>
</dbReference>
<feature type="transmembrane region" description="Helical" evidence="8">
    <location>
        <begin position="20"/>
        <end position="36"/>
    </location>
</feature>
<keyword evidence="6 8" id="KW-1133">Transmembrane helix</keyword>
<evidence type="ECO:0000256" key="4">
    <source>
        <dbReference type="ARBA" id="ARBA00022679"/>
    </source>
</evidence>
<reference evidence="10" key="1">
    <citation type="submission" date="2021-02" db="EMBL/GenBank/DDBJ databases">
        <authorList>
            <person name="Nowell W R."/>
        </authorList>
    </citation>
    <scope>NUCLEOTIDE SEQUENCE</scope>
</reference>
<comment type="pathway">
    <text evidence="2">Secondary metabolite biosynthesis.</text>
</comment>
<evidence type="ECO:0000256" key="6">
    <source>
        <dbReference type="ARBA" id="ARBA00022989"/>
    </source>
</evidence>
<gene>
    <name evidence="10" type="ORF">JYZ213_LOCUS18520</name>
</gene>
<proteinExistence type="inferred from homology"/>
<dbReference type="PANTHER" id="PTHR31595:SF57">
    <property type="entry name" value="OS04G0481900 PROTEIN"/>
    <property type="match status" value="1"/>
</dbReference>
<comment type="subcellular location">
    <subcellularLocation>
        <location evidence="1">Membrane</location>
        <topology evidence="1">Multi-pass membrane protein</topology>
    </subcellularLocation>
</comment>
<feature type="domain" description="Wax synthase" evidence="9">
    <location>
        <begin position="117"/>
        <end position="190"/>
    </location>
</feature>
<dbReference type="GO" id="GO:0016020">
    <property type="term" value="C:membrane"/>
    <property type="evidence" value="ECO:0007669"/>
    <property type="project" value="UniProtKB-SubCell"/>
</dbReference>
<feature type="transmembrane region" description="Helical" evidence="8">
    <location>
        <begin position="79"/>
        <end position="103"/>
    </location>
</feature>
<evidence type="ECO:0000256" key="2">
    <source>
        <dbReference type="ARBA" id="ARBA00005179"/>
    </source>
</evidence>
<dbReference type="InterPro" id="IPR032805">
    <property type="entry name" value="Wax_synthase_dom"/>
</dbReference>
<evidence type="ECO:0000256" key="7">
    <source>
        <dbReference type="ARBA" id="ARBA00023136"/>
    </source>
</evidence>
<keyword evidence="4" id="KW-0808">Transferase</keyword>
<dbReference type="Proteomes" id="UP000663845">
    <property type="component" value="Unassembled WGS sequence"/>
</dbReference>
<dbReference type="InterPro" id="IPR044851">
    <property type="entry name" value="Wax_synthase"/>
</dbReference>
<evidence type="ECO:0000256" key="3">
    <source>
        <dbReference type="ARBA" id="ARBA00007282"/>
    </source>
</evidence>
<dbReference type="AlphaFoldDB" id="A0A814K8F0"/>
<dbReference type="EMBL" id="CAJNOG010000181">
    <property type="protein sequence ID" value="CAF1048054.1"/>
    <property type="molecule type" value="Genomic_DNA"/>
</dbReference>
<protein>
    <recommendedName>
        <fullName evidence="9">Wax synthase domain-containing protein</fullName>
    </recommendedName>
</protein>
<name>A0A814K8F0_9BILA</name>
<evidence type="ECO:0000256" key="1">
    <source>
        <dbReference type="ARBA" id="ARBA00004141"/>
    </source>
</evidence>
<dbReference type="GO" id="GO:0006629">
    <property type="term" value="P:lipid metabolic process"/>
    <property type="evidence" value="ECO:0007669"/>
    <property type="project" value="InterPro"/>
</dbReference>
<evidence type="ECO:0000313" key="11">
    <source>
        <dbReference type="Proteomes" id="UP000663845"/>
    </source>
</evidence>
<organism evidence="10 11">
    <name type="scientific">Adineta steineri</name>
    <dbReference type="NCBI Taxonomy" id="433720"/>
    <lineage>
        <taxon>Eukaryota</taxon>
        <taxon>Metazoa</taxon>
        <taxon>Spiralia</taxon>
        <taxon>Gnathifera</taxon>
        <taxon>Rotifera</taxon>
        <taxon>Eurotatoria</taxon>
        <taxon>Bdelloidea</taxon>
        <taxon>Adinetida</taxon>
        <taxon>Adinetidae</taxon>
        <taxon>Adineta</taxon>
    </lineage>
</organism>
<evidence type="ECO:0000256" key="8">
    <source>
        <dbReference type="SAM" id="Phobius"/>
    </source>
</evidence>
<dbReference type="PANTHER" id="PTHR31595">
    <property type="entry name" value="LONG-CHAIN-ALCOHOL O-FATTY-ACYLTRANSFERASE 3-RELATED"/>
    <property type="match status" value="1"/>
</dbReference>
<feature type="transmembrane region" description="Helical" evidence="8">
    <location>
        <begin position="210"/>
        <end position="232"/>
    </location>
</feature>
<keyword evidence="5 8" id="KW-0812">Transmembrane</keyword>
<evidence type="ECO:0000259" key="9">
    <source>
        <dbReference type="Pfam" id="PF13813"/>
    </source>
</evidence>
<accession>A0A814K8F0</accession>
<keyword evidence="7 8" id="KW-0472">Membrane</keyword>
<comment type="similarity">
    <text evidence="3">Belongs to the wax synthase family.</text>
</comment>
<feature type="transmembrane region" description="Helical" evidence="8">
    <location>
        <begin position="156"/>
        <end position="177"/>
    </location>
</feature>
<evidence type="ECO:0000313" key="10">
    <source>
        <dbReference type="EMBL" id="CAF1048054.1"/>
    </source>
</evidence>
<evidence type="ECO:0000256" key="5">
    <source>
        <dbReference type="ARBA" id="ARBA00022692"/>
    </source>
</evidence>
<sequence>MISIRLIHFTILSVDKSQTLFSFILKCLWIIFPIVPCQPTEKQRSLKLYLICGLVKFVLNRWLHQWLSICEPNDSYMRVFIYFLSILTFSYVIDIQTIFIRIITRDKYTLQWLNNFPFLSQSIREFWGRRYNQIIGTILKESLFQPLNLYIPSRSIVGLITFIISGLLHVHIALVAFEDVSSVLPTFACFLLNGIACCIEAHLPINLPPLFGWLMTHSVLFVTAPMCLGPFARDKAVFFGVNELLSYGDDQWISKLPMPKNCPI</sequence>